<dbReference type="PIRSF" id="PIRSF012565">
    <property type="entry name" value="DUF1027"/>
    <property type="match status" value="1"/>
</dbReference>
<reference evidence="1 2" key="1">
    <citation type="journal article" date="2023" name="Int. J. Syst. Evol. Microbiol.">
        <title>Streptococcus sciuri sp. nov., Staphylococcus marylandisciuri sp. nov. and Staphylococcus americanisciuri sp. nov., isolated from faeces of eastern grey squirrel (Sciurus carolinensis).</title>
        <authorList>
            <person name="Volokhov D.V."/>
            <person name="Zagorodnyaya T.A."/>
            <person name="Furtak V.A."/>
            <person name="Nattanmai G."/>
            <person name="Randall L."/>
            <person name="Jose S."/>
            <person name="Gao Y."/>
            <person name="Eisenberg T."/>
            <person name="Delmonte P."/>
            <person name="Blom J."/>
            <person name="Mitchell K.K."/>
        </authorList>
    </citation>
    <scope>NUCLEOTIDE SEQUENCE [LARGE SCALE GENOMIC DNA]</scope>
    <source>
        <strain evidence="1 2">GRT3</strain>
    </source>
</reference>
<protein>
    <submittedName>
        <fullName evidence="1">DUF1027 domain-containing protein</fullName>
    </submittedName>
</protein>
<evidence type="ECO:0000313" key="1">
    <source>
        <dbReference type="EMBL" id="MCS4486831.1"/>
    </source>
</evidence>
<comment type="caution">
    <text evidence="1">The sequence shown here is derived from an EMBL/GenBank/DDBJ whole genome shotgun (WGS) entry which is preliminary data.</text>
</comment>
<dbReference type="Gene3D" id="3.50.4.20">
    <property type="match status" value="1"/>
</dbReference>
<dbReference type="EMBL" id="JANUXY010000007">
    <property type="protein sequence ID" value="MCS4486831.1"/>
    <property type="molecule type" value="Genomic_DNA"/>
</dbReference>
<sequence length="124" mass="14709">MIKAGNHYFELIESYRSGFNEEDFIARYSEILDKYDFVVGDYGYDQLRLKGFYRDSYKKADFNKRFSTIQDYLLEYCNFGCAYFVVRRLSKQEVEQYHALEAADIDEADKLKDVKIQPTIQGES</sequence>
<keyword evidence="2" id="KW-1185">Reference proteome</keyword>
<dbReference type="InterPro" id="IPR009370">
    <property type="entry name" value="YutD-like"/>
</dbReference>
<dbReference type="Pfam" id="PF06265">
    <property type="entry name" value="YutD-like"/>
    <property type="match status" value="1"/>
</dbReference>
<name>A0ABT2F328_9STAP</name>
<organism evidence="1 2">
    <name type="scientific">Staphylococcus americanisciuri</name>
    <dbReference type="NCBI Taxonomy" id="2973940"/>
    <lineage>
        <taxon>Bacteria</taxon>
        <taxon>Bacillati</taxon>
        <taxon>Bacillota</taxon>
        <taxon>Bacilli</taxon>
        <taxon>Bacillales</taxon>
        <taxon>Staphylococcaceae</taxon>
        <taxon>Staphylococcus</taxon>
    </lineage>
</organism>
<dbReference type="InterPro" id="IPR038141">
    <property type="entry name" value="YutD-like_sf"/>
</dbReference>
<dbReference type="Proteomes" id="UP001205609">
    <property type="component" value="Unassembled WGS sequence"/>
</dbReference>
<proteinExistence type="predicted"/>
<dbReference type="RefSeq" id="WP_259200384.1">
    <property type="nucleotide sequence ID" value="NZ_JANUXY010000007.1"/>
</dbReference>
<evidence type="ECO:0000313" key="2">
    <source>
        <dbReference type="Proteomes" id="UP001205609"/>
    </source>
</evidence>
<accession>A0ABT2F328</accession>
<gene>
    <name evidence="1" type="ORF">NXS11_07965</name>
</gene>